<dbReference type="InterPro" id="IPR013695">
    <property type="entry name" value="WAK"/>
</dbReference>
<dbReference type="Pfam" id="PF08488">
    <property type="entry name" value="WAK"/>
    <property type="match status" value="1"/>
</dbReference>
<protein>
    <recommendedName>
        <fullName evidence="12">Wall-associated receptor kinase galacturonan-binding domain-containing protein</fullName>
    </recommendedName>
</protein>
<dbReference type="GO" id="GO:0030247">
    <property type="term" value="F:polysaccharide binding"/>
    <property type="evidence" value="ECO:0007669"/>
    <property type="project" value="InterPro"/>
</dbReference>
<dbReference type="AlphaFoldDB" id="A0A9Q0GK27"/>
<dbReference type="GO" id="GO:0016020">
    <property type="term" value="C:membrane"/>
    <property type="evidence" value="ECO:0007669"/>
    <property type="project" value="UniProtKB-SubCell"/>
</dbReference>
<evidence type="ECO:0000256" key="2">
    <source>
        <dbReference type="ARBA" id="ARBA00022527"/>
    </source>
</evidence>
<evidence type="ECO:0000256" key="7">
    <source>
        <dbReference type="SAM" id="SignalP"/>
    </source>
</evidence>
<evidence type="ECO:0000256" key="5">
    <source>
        <dbReference type="ARBA" id="ARBA00023157"/>
    </source>
</evidence>
<keyword evidence="4 7" id="KW-0732">Signal</keyword>
<comment type="caution">
    <text evidence="10">The sequence shown here is derived from an EMBL/GenBank/DDBJ whole genome shotgun (WGS) entry which is preliminary data.</text>
</comment>
<comment type="subcellular location">
    <subcellularLocation>
        <location evidence="1">Membrane</location>
        <topology evidence="1">Single-pass type I membrane protein</topology>
    </subcellularLocation>
</comment>
<evidence type="ECO:0000259" key="9">
    <source>
        <dbReference type="Pfam" id="PF13947"/>
    </source>
</evidence>
<feature type="signal peptide" evidence="7">
    <location>
        <begin position="1"/>
        <end position="27"/>
    </location>
</feature>
<evidence type="ECO:0000313" key="11">
    <source>
        <dbReference type="Proteomes" id="UP001141552"/>
    </source>
</evidence>
<keyword evidence="3" id="KW-0808">Transferase</keyword>
<feature type="chain" id="PRO_5040277578" description="Wall-associated receptor kinase galacturonan-binding domain-containing protein" evidence="7">
    <location>
        <begin position="28"/>
        <end position="252"/>
    </location>
</feature>
<dbReference type="InterPro" id="IPR025287">
    <property type="entry name" value="WAK_GUB"/>
</dbReference>
<evidence type="ECO:0000256" key="1">
    <source>
        <dbReference type="ARBA" id="ARBA00004479"/>
    </source>
</evidence>
<dbReference type="OrthoDB" id="4062651at2759"/>
<keyword evidence="11" id="KW-1185">Reference proteome</keyword>
<name>A0A9Q0GK27_9ROSI</name>
<accession>A0A9Q0GK27</accession>
<dbReference type="GO" id="GO:0004674">
    <property type="term" value="F:protein serine/threonine kinase activity"/>
    <property type="evidence" value="ECO:0007669"/>
    <property type="project" value="UniProtKB-KW"/>
</dbReference>
<dbReference type="Pfam" id="PF13947">
    <property type="entry name" value="GUB_WAK_bind"/>
    <property type="match status" value="1"/>
</dbReference>
<feature type="domain" description="Wall-associated receptor kinase" evidence="8">
    <location>
        <begin position="183"/>
        <end position="251"/>
    </location>
</feature>
<reference evidence="10" key="1">
    <citation type="submission" date="2022-02" db="EMBL/GenBank/DDBJ databases">
        <authorList>
            <person name="Henning P.M."/>
            <person name="McCubbin A.G."/>
            <person name="Shore J.S."/>
        </authorList>
    </citation>
    <scope>NUCLEOTIDE SEQUENCE</scope>
    <source>
        <strain evidence="10">F60SS</strain>
        <tissue evidence="10">Leaves</tissue>
    </source>
</reference>
<evidence type="ECO:0000259" key="8">
    <source>
        <dbReference type="Pfam" id="PF08488"/>
    </source>
</evidence>
<gene>
    <name evidence="10" type="ORF">Tsubulata_049087</name>
</gene>
<keyword evidence="6" id="KW-0325">Glycoprotein</keyword>
<organism evidence="10 11">
    <name type="scientific">Turnera subulata</name>
    <dbReference type="NCBI Taxonomy" id="218843"/>
    <lineage>
        <taxon>Eukaryota</taxon>
        <taxon>Viridiplantae</taxon>
        <taxon>Streptophyta</taxon>
        <taxon>Embryophyta</taxon>
        <taxon>Tracheophyta</taxon>
        <taxon>Spermatophyta</taxon>
        <taxon>Magnoliopsida</taxon>
        <taxon>eudicotyledons</taxon>
        <taxon>Gunneridae</taxon>
        <taxon>Pentapetalae</taxon>
        <taxon>rosids</taxon>
        <taxon>fabids</taxon>
        <taxon>Malpighiales</taxon>
        <taxon>Passifloraceae</taxon>
        <taxon>Turnera</taxon>
    </lineage>
</organism>
<evidence type="ECO:0000256" key="4">
    <source>
        <dbReference type="ARBA" id="ARBA00022729"/>
    </source>
</evidence>
<keyword evidence="2" id="KW-0418">Kinase</keyword>
<evidence type="ECO:0008006" key="12">
    <source>
        <dbReference type="Google" id="ProtNLM"/>
    </source>
</evidence>
<proteinExistence type="predicted"/>
<evidence type="ECO:0000256" key="6">
    <source>
        <dbReference type="ARBA" id="ARBA00023180"/>
    </source>
</evidence>
<evidence type="ECO:0000256" key="3">
    <source>
        <dbReference type="ARBA" id="ARBA00022679"/>
    </source>
</evidence>
<dbReference type="EMBL" id="JAKUCV010000341">
    <property type="protein sequence ID" value="KAJ4850415.1"/>
    <property type="molecule type" value="Genomic_DNA"/>
</dbReference>
<feature type="non-terminal residue" evidence="10">
    <location>
        <position position="252"/>
    </location>
</feature>
<keyword evidence="2" id="KW-0723">Serine/threonine-protein kinase</keyword>
<sequence>MLAKQGVVLCFQIGFLLLVEINHVARADAPVPIAKPGCPDYKCGDMYIPYPFGIGPKCYKDHWFDIECKRAISAAAAANNTTQLTAFIKSIKVEVVEFGVEYGDVIVQSPVISSSKCPSRRRRYRHDDHLNLAGTPFVFSTFNVFVAVGCNVDASMSQETSEQVGCKSPCSGNTTSIQYWRGDTFCTGRNCCLIPLQPYLQVYDPSLQSIVDGNETQEEGCKQLAFIASKDWLVGAVSDPSEVGQMDYVPIS</sequence>
<dbReference type="PANTHER" id="PTHR33491">
    <property type="entry name" value="OSJNBA0016N04.9 PROTEIN"/>
    <property type="match status" value="1"/>
</dbReference>
<evidence type="ECO:0000313" key="10">
    <source>
        <dbReference type="EMBL" id="KAJ4850415.1"/>
    </source>
</evidence>
<reference evidence="10" key="2">
    <citation type="journal article" date="2023" name="Plants (Basel)">
        <title>Annotation of the Turnera subulata (Passifloraceae) Draft Genome Reveals the S-Locus Evolved after the Divergence of Turneroideae from Passifloroideae in a Stepwise Manner.</title>
        <authorList>
            <person name="Henning P.M."/>
            <person name="Roalson E.H."/>
            <person name="Mir W."/>
            <person name="McCubbin A.G."/>
            <person name="Shore J.S."/>
        </authorList>
    </citation>
    <scope>NUCLEOTIDE SEQUENCE</scope>
    <source>
        <strain evidence="10">F60SS</strain>
    </source>
</reference>
<feature type="domain" description="Wall-associated receptor kinase galacturonan-binding" evidence="9">
    <location>
        <begin position="38"/>
        <end position="74"/>
    </location>
</feature>
<keyword evidence="5" id="KW-1015">Disulfide bond</keyword>
<dbReference type="Proteomes" id="UP001141552">
    <property type="component" value="Unassembled WGS sequence"/>
</dbReference>